<dbReference type="SUPFAM" id="SSF88659">
    <property type="entry name" value="Sigma3 and sigma4 domains of RNA polymerase sigma factors"/>
    <property type="match status" value="1"/>
</dbReference>
<keyword evidence="2" id="KW-0805">Transcription regulation</keyword>
<evidence type="ECO:0000256" key="3">
    <source>
        <dbReference type="ARBA" id="ARBA00023082"/>
    </source>
</evidence>
<keyword evidence="3" id="KW-0731">Sigma factor</keyword>
<dbReference type="Pfam" id="PF04542">
    <property type="entry name" value="Sigma70_r2"/>
    <property type="match status" value="1"/>
</dbReference>
<keyword evidence="8" id="KW-1185">Reference proteome</keyword>
<organism evidence="7 8">
    <name type="scientific">Sphingobacterium bovistauri</name>
    <dbReference type="NCBI Taxonomy" id="2781959"/>
    <lineage>
        <taxon>Bacteria</taxon>
        <taxon>Pseudomonadati</taxon>
        <taxon>Bacteroidota</taxon>
        <taxon>Sphingobacteriia</taxon>
        <taxon>Sphingobacteriales</taxon>
        <taxon>Sphingobacteriaceae</taxon>
        <taxon>Sphingobacterium</taxon>
    </lineage>
</organism>
<proteinExistence type="inferred from homology"/>
<dbReference type="Pfam" id="PF08281">
    <property type="entry name" value="Sigma70_r4_2"/>
    <property type="match status" value="1"/>
</dbReference>
<evidence type="ECO:0000313" key="8">
    <source>
        <dbReference type="Proteomes" id="UP001165302"/>
    </source>
</evidence>
<dbReference type="RefSeq" id="WP_225551356.1">
    <property type="nucleotide sequence ID" value="NZ_JADEYP010000003.1"/>
</dbReference>
<name>A0ABS7Z1L5_9SPHI</name>
<protein>
    <submittedName>
        <fullName evidence="7">RNA polymerase sigma-70 factor</fullName>
    </submittedName>
</protein>
<dbReference type="Gene3D" id="1.10.10.10">
    <property type="entry name" value="Winged helix-like DNA-binding domain superfamily/Winged helix DNA-binding domain"/>
    <property type="match status" value="1"/>
</dbReference>
<dbReference type="EMBL" id="JADEYP010000003">
    <property type="protein sequence ID" value="MCA5004021.1"/>
    <property type="molecule type" value="Genomic_DNA"/>
</dbReference>
<dbReference type="InterPro" id="IPR013324">
    <property type="entry name" value="RNA_pol_sigma_r3/r4-like"/>
</dbReference>
<evidence type="ECO:0000259" key="6">
    <source>
        <dbReference type="Pfam" id="PF08281"/>
    </source>
</evidence>
<dbReference type="NCBIfam" id="TIGR02937">
    <property type="entry name" value="sigma70-ECF"/>
    <property type="match status" value="1"/>
</dbReference>
<evidence type="ECO:0000259" key="5">
    <source>
        <dbReference type="Pfam" id="PF04542"/>
    </source>
</evidence>
<evidence type="ECO:0000256" key="2">
    <source>
        <dbReference type="ARBA" id="ARBA00023015"/>
    </source>
</evidence>
<evidence type="ECO:0000256" key="1">
    <source>
        <dbReference type="ARBA" id="ARBA00010641"/>
    </source>
</evidence>
<dbReference type="Proteomes" id="UP001165302">
    <property type="component" value="Unassembled WGS sequence"/>
</dbReference>
<gene>
    <name evidence="7" type="ORF">IPZ78_02505</name>
</gene>
<dbReference type="InterPro" id="IPR013325">
    <property type="entry name" value="RNA_pol_sigma_r2"/>
</dbReference>
<feature type="domain" description="RNA polymerase sigma factor 70 region 4 type 2" evidence="6">
    <location>
        <begin position="130"/>
        <end position="178"/>
    </location>
</feature>
<dbReference type="NCBIfam" id="TIGR02985">
    <property type="entry name" value="Sig70_bacteroi1"/>
    <property type="match status" value="1"/>
</dbReference>
<dbReference type="PANTHER" id="PTHR43133:SF46">
    <property type="entry name" value="RNA POLYMERASE SIGMA-70 FACTOR ECF SUBFAMILY"/>
    <property type="match status" value="1"/>
</dbReference>
<dbReference type="InterPro" id="IPR014284">
    <property type="entry name" value="RNA_pol_sigma-70_dom"/>
</dbReference>
<dbReference type="InterPro" id="IPR039425">
    <property type="entry name" value="RNA_pol_sigma-70-like"/>
</dbReference>
<dbReference type="InterPro" id="IPR014327">
    <property type="entry name" value="RNA_pol_sigma70_bacteroid"/>
</dbReference>
<reference evidence="7" key="1">
    <citation type="submission" date="2020-10" db="EMBL/GenBank/DDBJ databases">
        <authorList>
            <person name="Lu T."/>
            <person name="Wang Q."/>
            <person name="Han X."/>
        </authorList>
    </citation>
    <scope>NUCLEOTIDE SEQUENCE</scope>
    <source>
        <strain evidence="7">WQ 366</strain>
    </source>
</reference>
<keyword evidence="4" id="KW-0804">Transcription</keyword>
<sequence>MSNISFKNLGDEELLKKFNDGVYDAFTEIYIRYSPELYRHALKMLKDRESAQDVIQEVFTNLWINRNSIVFNSSPKSYLYTSVRNRILDIIAKEKSENKYIASLDHFIQSGNYITDNLIREKELESVINQEISNLPAKMRVVFELSRKEYKSYADIAQELGMAENTVRKHITKALSRLRPRISDFLILAFTLKYFF</sequence>
<comment type="caution">
    <text evidence="7">The sequence shown here is derived from an EMBL/GenBank/DDBJ whole genome shotgun (WGS) entry which is preliminary data.</text>
</comment>
<comment type="similarity">
    <text evidence="1">Belongs to the sigma-70 factor family. ECF subfamily.</text>
</comment>
<evidence type="ECO:0000256" key="4">
    <source>
        <dbReference type="ARBA" id="ARBA00023163"/>
    </source>
</evidence>
<evidence type="ECO:0000313" key="7">
    <source>
        <dbReference type="EMBL" id="MCA5004021.1"/>
    </source>
</evidence>
<dbReference type="Gene3D" id="1.10.1740.10">
    <property type="match status" value="1"/>
</dbReference>
<dbReference type="InterPro" id="IPR036388">
    <property type="entry name" value="WH-like_DNA-bd_sf"/>
</dbReference>
<dbReference type="InterPro" id="IPR013249">
    <property type="entry name" value="RNA_pol_sigma70_r4_t2"/>
</dbReference>
<dbReference type="SUPFAM" id="SSF88946">
    <property type="entry name" value="Sigma2 domain of RNA polymerase sigma factors"/>
    <property type="match status" value="1"/>
</dbReference>
<feature type="domain" description="RNA polymerase sigma-70 region 2" evidence="5">
    <location>
        <begin position="30"/>
        <end position="95"/>
    </location>
</feature>
<dbReference type="InterPro" id="IPR007627">
    <property type="entry name" value="RNA_pol_sigma70_r2"/>
</dbReference>
<dbReference type="PANTHER" id="PTHR43133">
    <property type="entry name" value="RNA POLYMERASE ECF-TYPE SIGMA FACTO"/>
    <property type="match status" value="1"/>
</dbReference>
<accession>A0ABS7Z1L5</accession>